<reference evidence="1" key="1">
    <citation type="journal article" date="2020" name="Nature">
        <title>Giant virus diversity and host interactions through global metagenomics.</title>
        <authorList>
            <person name="Schulz F."/>
            <person name="Roux S."/>
            <person name="Paez-Espino D."/>
            <person name="Jungbluth S."/>
            <person name="Walsh D.A."/>
            <person name="Denef V.J."/>
            <person name="McMahon K.D."/>
            <person name="Konstantinidis K.T."/>
            <person name="Eloe-Fadrosh E.A."/>
            <person name="Kyrpides N.C."/>
            <person name="Woyke T."/>
        </authorList>
    </citation>
    <scope>NUCLEOTIDE SEQUENCE</scope>
    <source>
        <strain evidence="1">GVMAG-S-1102113-118</strain>
    </source>
</reference>
<organism evidence="1">
    <name type="scientific">viral metagenome</name>
    <dbReference type="NCBI Taxonomy" id="1070528"/>
    <lineage>
        <taxon>unclassified sequences</taxon>
        <taxon>metagenomes</taxon>
        <taxon>organismal metagenomes</taxon>
    </lineage>
</organism>
<dbReference type="AlphaFoldDB" id="A0A6C0KBD0"/>
<protein>
    <submittedName>
        <fullName evidence="1">Uncharacterized protein</fullName>
    </submittedName>
</protein>
<sequence>MDYIDYTGAKFSWKDSNYIVLRASPETLVVQCQMSVRSRPVTMSYQEFRDTCKNVW</sequence>
<name>A0A6C0KBD0_9ZZZZ</name>
<evidence type="ECO:0000313" key="1">
    <source>
        <dbReference type="EMBL" id="QHU14491.1"/>
    </source>
</evidence>
<accession>A0A6C0KBD0</accession>
<dbReference type="EMBL" id="MN740841">
    <property type="protein sequence ID" value="QHU14491.1"/>
    <property type="molecule type" value="Genomic_DNA"/>
</dbReference>
<proteinExistence type="predicted"/>